<dbReference type="RefSeq" id="WP_272099424.1">
    <property type="nucleotide sequence ID" value="NZ_JAQNDK010000003.1"/>
</dbReference>
<dbReference type="SUPFAM" id="SSF53448">
    <property type="entry name" value="Nucleotide-diphospho-sugar transferases"/>
    <property type="match status" value="1"/>
</dbReference>
<evidence type="ECO:0000259" key="1">
    <source>
        <dbReference type="Pfam" id="PF00483"/>
    </source>
</evidence>
<dbReference type="InterPro" id="IPR050486">
    <property type="entry name" value="Mannose-1P_guanyltransferase"/>
</dbReference>
<comment type="caution">
    <text evidence="2">The sequence shown here is derived from an EMBL/GenBank/DDBJ whole genome shotgun (WGS) entry which is preliminary data.</text>
</comment>
<dbReference type="PANTHER" id="PTHR22572">
    <property type="entry name" value="SUGAR-1-PHOSPHATE GUANYL TRANSFERASE"/>
    <property type="match status" value="1"/>
</dbReference>
<organism evidence="2 3">
    <name type="scientific">Sorangium atrum</name>
    <dbReference type="NCBI Taxonomy" id="2995308"/>
    <lineage>
        <taxon>Bacteria</taxon>
        <taxon>Pseudomonadati</taxon>
        <taxon>Myxococcota</taxon>
        <taxon>Polyangia</taxon>
        <taxon>Polyangiales</taxon>
        <taxon>Polyangiaceae</taxon>
        <taxon>Sorangium</taxon>
    </lineage>
</organism>
<gene>
    <name evidence="2" type="ORF">POL72_29710</name>
</gene>
<name>A0ABT5C9W4_9BACT</name>
<reference evidence="2 3" key="1">
    <citation type="submission" date="2023-01" db="EMBL/GenBank/DDBJ databases">
        <title>Minimal conservation of predation-associated metabolite biosynthetic gene clusters underscores biosynthetic potential of Myxococcota including descriptions for ten novel species: Archangium lansinium sp. nov., Myxococcus landrumus sp. nov., Nannocystis bai.</title>
        <authorList>
            <person name="Ahearne A."/>
            <person name="Stevens C."/>
            <person name="Dowd S."/>
        </authorList>
    </citation>
    <scope>NUCLEOTIDE SEQUENCE [LARGE SCALE GENOMIC DNA]</scope>
    <source>
        <strain evidence="2 3">WIWO2</strain>
    </source>
</reference>
<keyword evidence="3" id="KW-1185">Reference proteome</keyword>
<dbReference type="InterPro" id="IPR005835">
    <property type="entry name" value="NTP_transferase_dom"/>
</dbReference>
<dbReference type="EMBL" id="JAQNDK010000003">
    <property type="protein sequence ID" value="MDC0681952.1"/>
    <property type="molecule type" value="Genomic_DNA"/>
</dbReference>
<dbReference type="Pfam" id="PF00483">
    <property type="entry name" value="NTP_transferase"/>
    <property type="match status" value="1"/>
</dbReference>
<dbReference type="InterPro" id="IPR029044">
    <property type="entry name" value="Nucleotide-diphossugar_trans"/>
</dbReference>
<proteinExistence type="predicted"/>
<feature type="domain" description="Nucleotidyl transferase" evidence="1">
    <location>
        <begin position="16"/>
        <end position="149"/>
    </location>
</feature>
<dbReference type="Gene3D" id="3.90.550.10">
    <property type="entry name" value="Spore Coat Polysaccharide Biosynthesis Protein SpsA, Chain A"/>
    <property type="match status" value="1"/>
</dbReference>
<protein>
    <submittedName>
        <fullName evidence="2">NDP-sugar synthase</fullName>
    </submittedName>
</protein>
<accession>A0ABT5C9W4</accession>
<dbReference type="Proteomes" id="UP001217485">
    <property type="component" value="Unassembled WGS sequence"/>
</dbReference>
<evidence type="ECO:0000313" key="3">
    <source>
        <dbReference type="Proteomes" id="UP001217485"/>
    </source>
</evidence>
<evidence type="ECO:0000313" key="2">
    <source>
        <dbReference type="EMBL" id="MDC0681952.1"/>
    </source>
</evidence>
<sequence length="315" mass="31914">MNVPREGAILAAMASAMILAAGLGTRLRPLTDEMPKPLLWLGDRPLIAHIAERLVAGGVVRVAVNKSHLAERFSRDLLAAFPVPVEVLHEPEPLGTAGGLANAAGALGEGDLVLWNGDILIDLDVAALSAAHAAHGRHGAGATLAVAPRPVGEGTIGVGARGEVVRLRGERFGDEVAGGDFVGVHVVGGALRRRLPPRGCMVGDVYLPWLREGRSLATFAAPAVWHDIGTLAAYLAASAHWLSQRGLGSYVGPGASVAEGVDVAGSVVGAGARVEGAGALRGCVVWPGAQVVLGAGAPLERAVVTAKGTVARAAA</sequence>